<dbReference type="EMBL" id="JASBNA010000031">
    <property type="protein sequence ID" value="KAK7683352.1"/>
    <property type="molecule type" value="Genomic_DNA"/>
</dbReference>
<evidence type="ECO:0008006" key="3">
    <source>
        <dbReference type="Google" id="ProtNLM"/>
    </source>
</evidence>
<dbReference type="SUPFAM" id="SSF52047">
    <property type="entry name" value="RNI-like"/>
    <property type="match status" value="1"/>
</dbReference>
<evidence type="ECO:0000313" key="2">
    <source>
        <dbReference type="Proteomes" id="UP001385951"/>
    </source>
</evidence>
<gene>
    <name evidence="1" type="ORF">QCA50_013614</name>
</gene>
<protein>
    <recommendedName>
        <fullName evidence="3">F-box/LRR-repeat protein</fullName>
    </recommendedName>
</protein>
<reference evidence="1 2" key="1">
    <citation type="submission" date="2022-09" db="EMBL/GenBank/DDBJ databases">
        <authorList>
            <person name="Palmer J.M."/>
        </authorList>
    </citation>
    <scope>NUCLEOTIDE SEQUENCE [LARGE SCALE GENOMIC DNA]</scope>
    <source>
        <strain evidence="1 2">DSM 7382</strain>
    </source>
</reference>
<dbReference type="InterPro" id="IPR032675">
    <property type="entry name" value="LRR_dom_sf"/>
</dbReference>
<dbReference type="Proteomes" id="UP001385951">
    <property type="component" value="Unassembled WGS sequence"/>
</dbReference>
<dbReference type="Gene3D" id="3.80.10.10">
    <property type="entry name" value="Ribonuclease Inhibitor"/>
    <property type="match status" value="1"/>
</dbReference>
<evidence type="ECO:0000313" key="1">
    <source>
        <dbReference type="EMBL" id="KAK7683352.1"/>
    </source>
</evidence>
<comment type="caution">
    <text evidence="1">The sequence shown here is derived from an EMBL/GenBank/DDBJ whole genome shotgun (WGS) entry which is preliminary data.</text>
</comment>
<sequence>MIMKANLQSLHHLSIIHVAVDWPLMLHLPPTMSHFTIINISQHSVHSMRDVLSVLRRHPQLRTLYLCGCLPQPTHESVDSVYLPKLEELILMQTDPSSKYLLESLVLPPDTWINTGLNFFHGRFLAAFFSYIKRMADNVQSKITDASIAIESDSEYVGNAMIVGLGKHWTRLSTITVLPACDNIEPPFSLLSFLRDVTHSASPRTLSSLNYLHISINDCHYPDITPSFLHLLESVDNLEDLTIEGLGGVLLDILRLPQCKSTLVPNLRHLRLSKVKVVEDIKSHRVGSLDSNALCEWLKERQACGLGIVTLTIGKGCKLHVSEPVQLHCKLLALVTELKEWERLLK</sequence>
<keyword evidence="2" id="KW-1185">Reference proteome</keyword>
<dbReference type="AlphaFoldDB" id="A0AAW0G1C7"/>
<accession>A0AAW0G1C7</accession>
<proteinExistence type="predicted"/>
<name>A0AAW0G1C7_9APHY</name>
<organism evidence="1 2">
    <name type="scientific">Cerrena zonata</name>
    <dbReference type="NCBI Taxonomy" id="2478898"/>
    <lineage>
        <taxon>Eukaryota</taxon>
        <taxon>Fungi</taxon>
        <taxon>Dikarya</taxon>
        <taxon>Basidiomycota</taxon>
        <taxon>Agaricomycotina</taxon>
        <taxon>Agaricomycetes</taxon>
        <taxon>Polyporales</taxon>
        <taxon>Cerrenaceae</taxon>
        <taxon>Cerrena</taxon>
    </lineage>
</organism>